<feature type="transmembrane region" description="Helical" evidence="10">
    <location>
        <begin position="745"/>
        <end position="772"/>
    </location>
</feature>
<dbReference type="PANTHER" id="PTHR10110:SF86">
    <property type="entry name" value="SODIUM_HYDROGEN EXCHANGER 7"/>
    <property type="match status" value="1"/>
</dbReference>
<evidence type="ECO:0000313" key="12">
    <source>
        <dbReference type="EMBL" id="BES89008.1"/>
    </source>
</evidence>
<dbReference type="Proteomes" id="UP001307889">
    <property type="component" value="Chromosome 1"/>
</dbReference>
<gene>
    <name evidence="12" type="ORF">NTJ_01815</name>
</gene>
<evidence type="ECO:0000256" key="5">
    <source>
        <dbReference type="ARBA" id="ARBA00022989"/>
    </source>
</evidence>
<feature type="transmembrane region" description="Helical" evidence="10">
    <location>
        <begin position="377"/>
        <end position="397"/>
    </location>
</feature>
<evidence type="ECO:0000256" key="4">
    <source>
        <dbReference type="ARBA" id="ARBA00022692"/>
    </source>
</evidence>
<dbReference type="SUPFAM" id="SSF51206">
    <property type="entry name" value="cAMP-binding domain-like"/>
    <property type="match status" value="1"/>
</dbReference>
<accession>A0ABN7A9L8</accession>
<evidence type="ECO:0000259" key="11">
    <source>
        <dbReference type="PROSITE" id="PS50042"/>
    </source>
</evidence>
<evidence type="ECO:0000256" key="9">
    <source>
        <dbReference type="ARBA" id="ARBA00023201"/>
    </source>
</evidence>
<feature type="transmembrane region" description="Helical" evidence="10">
    <location>
        <begin position="26"/>
        <end position="45"/>
    </location>
</feature>
<protein>
    <recommendedName>
        <fullName evidence="11">Cyclic nucleotide-binding domain-containing protein</fullName>
    </recommendedName>
</protein>
<evidence type="ECO:0000256" key="7">
    <source>
        <dbReference type="ARBA" id="ARBA00023065"/>
    </source>
</evidence>
<name>A0ABN7A9L8_9HEMI</name>
<keyword evidence="8 10" id="KW-0472">Membrane</keyword>
<feature type="domain" description="Cyclic nucleotide-binding" evidence="11">
    <location>
        <begin position="922"/>
        <end position="1034"/>
    </location>
</feature>
<feature type="transmembrane region" description="Helical" evidence="10">
    <location>
        <begin position="306"/>
        <end position="331"/>
    </location>
</feature>
<keyword evidence="7" id="KW-0406">Ion transport</keyword>
<dbReference type="InterPro" id="IPR018490">
    <property type="entry name" value="cNMP-bd_dom_sf"/>
</dbReference>
<dbReference type="PANTHER" id="PTHR10110">
    <property type="entry name" value="SODIUM/HYDROGEN EXCHANGER"/>
    <property type="match status" value="1"/>
</dbReference>
<evidence type="ECO:0000256" key="1">
    <source>
        <dbReference type="ARBA" id="ARBA00004651"/>
    </source>
</evidence>
<feature type="transmembrane region" description="Helical" evidence="10">
    <location>
        <begin position="88"/>
        <end position="106"/>
    </location>
</feature>
<keyword evidence="4 10" id="KW-0812">Transmembrane</keyword>
<dbReference type="CDD" id="cd00038">
    <property type="entry name" value="CAP_ED"/>
    <property type="match status" value="1"/>
</dbReference>
<evidence type="ECO:0000256" key="8">
    <source>
        <dbReference type="ARBA" id="ARBA00023136"/>
    </source>
</evidence>
<evidence type="ECO:0000256" key="2">
    <source>
        <dbReference type="ARBA" id="ARBA00022448"/>
    </source>
</evidence>
<comment type="subcellular location">
    <subcellularLocation>
        <location evidence="1">Cell membrane</location>
        <topology evidence="1">Multi-pass membrane protein</topology>
    </subcellularLocation>
</comment>
<sequence>MVRKIFDIIMEYPVYRDSRDSGTQPLLISILCLVFVCGVTLKVFFDRYSSVVHHCCILLLFFGAGRIYLRYFRSDVEIFHPSTIAPPLLFKIVLPILIYASILRLANIKFLDIHHLPRVLGISSFIYITYFSLLFGIVIGVFELCFDWKIRSLVVICFCLNLYQPDLTLAVLQSHGGHVKYLQALLKGEILVDASMSFIVSDIVYRTRSPSFYLQENVYAQSTIVAIVQFSGIFIGIVYALISQLLYSFVSSDSKVSSLISFPLVYIVYSSSELAGSSGCAAVCTFGIVTTVFLRPNIQKSDEKFISILWDIAHFGTTMYLTSLLGFTIGAVDRNYDIRMLCYGFGLFITTTIMRAFYCFLLLPYIYGKGQTKWKEVGLAVIGPYRGTLAVVIALRFATEDTDESHQILIMVVIVVYLSLFFNVIVLDWFLKRLNIFQLSKPQISTMNLAVERINKCRAHMIFAEKLDRIVADANWSVVFSITDFPHPYKDRIDSKESLDVFKEEVKTVECPKCGAWSIAPPTKKEMDEIIREAKLSVLKSQEVSYLKQRETGTLSSQGYKFLSNIVYQASYSETISVDTDDLRIAAEDMKMVKSAESFFKKINLLTMDAYDYIPKNHFRLKCYQLTTSQSFKIFMAVSSLIDMVLCLLLLYFYAKGRQPDGSWPTILRYYGGCITLTLPLFYLSNVLESIIQLCGLGVVQFFSKRAFMIEFFSGVVSRSLQVCLFFHQSAKEEKLLNLLDCDSIVIYLCLLMCFRISRVYIFVVSVIPSILRRLEKSVHRNLLKKYDIGKAYLVGLDRALKYSGQFSNNEKILEDIRKEVEGNRQKVSKEMGLIHKDHPIIAITVKTKHAIRHVINAMRACAVGLLDEGILDHIEYSSLNKPIEKLLTKLRKLEVIVPPSPINIMREISWLVGDKENTELFLDDVQMSNYDYNDVLIRNGDDPIGLYILVSGLLKATYVPSSTSIQLAAKFGVLPNYDFFENFKFDQPQEDYIVSGNVIGELGAVCGRRYDMTVTAETAVQVFFVSWEVVKSLHETLAGQRLLERIWKTIAVKISMTLLQFTVTYRHWTKERLLNFLQKGILPNLQGVVALQLDNSIEEAILIEGVAMDVSSQTIIYGPYRIPKTISRVWLPEHRSWDFQTVYPPKVFFILSSGSSIDDIVETEYGLNDSRLTVEGGAIRKPKTTARKVGFFQEELDSD</sequence>
<dbReference type="InterPro" id="IPR018422">
    <property type="entry name" value="Cation/H_exchanger_CPA1"/>
</dbReference>
<feature type="transmembrane region" description="Helical" evidence="10">
    <location>
        <begin position="634"/>
        <end position="655"/>
    </location>
</feature>
<organism evidence="12 13">
    <name type="scientific">Nesidiocoris tenuis</name>
    <dbReference type="NCBI Taxonomy" id="355587"/>
    <lineage>
        <taxon>Eukaryota</taxon>
        <taxon>Metazoa</taxon>
        <taxon>Ecdysozoa</taxon>
        <taxon>Arthropoda</taxon>
        <taxon>Hexapoda</taxon>
        <taxon>Insecta</taxon>
        <taxon>Pterygota</taxon>
        <taxon>Neoptera</taxon>
        <taxon>Paraneoptera</taxon>
        <taxon>Hemiptera</taxon>
        <taxon>Heteroptera</taxon>
        <taxon>Panheteroptera</taxon>
        <taxon>Cimicomorpha</taxon>
        <taxon>Miridae</taxon>
        <taxon>Dicyphina</taxon>
        <taxon>Nesidiocoris</taxon>
    </lineage>
</organism>
<keyword evidence="9" id="KW-0739">Sodium transport</keyword>
<dbReference type="PROSITE" id="PS50042">
    <property type="entry name" value="CNMP_BINDING_3"/>
    <property type="match status" value="1"/>
</dbReference>
<feature type="transmembrane region" description="Helical" evidence="10">
    <location>
        <begin position="343"/>
        <end position="365"/>
    </location>
</feature>
<dbReference type="InterPro" id="IPR014710">
    <property type="entry name" value="RmlC-like_jellyroll"/>
</dbReference>
<keyword evidence="2" id="KW-0813">Transport</keyword>
<feature type="transmembrane region" description="Helical" evidence="10">
    <location>
        <begin position="51"/>
        <end position="68"/>
    </location>
</feature>
<keyword evidence="3" id="KW-1003">Cell membrane</keyword>
<proteinExistence type="predicted"/>
<feature type="transmembrane region" description="Helical" evidence="10">
    <location>
        <begin position="217"/>
        <end position="242"/>
    </location>
</feature>
<dbReference type="EMBL" id="AP028909">
    <property type="protein sequence ID" value="BES89008.1"/>
    <property type="molecule type" value="Genomic_DNA"/>
</dbReference>
<feature type="transmembrane region" description="Helical" evidence="10">
    <location>
        <begin position="667"/>
        <end position="688"/>
    </location>
</feature>
<feature type="transmembrane region" description="Helical" evidence="10">
    <location>
        <begin position="126"/>
        <end position="146"/>
    </location>
</feature>
<dbReference type="Pfam" id="PF00999">
    <property type="entry name" value="Na_H_Exchanger"/>
    <property type="match status" value="1"/>
</dbReference>
<evidence type="ECO:0000313" key="13">
    <source>
        <dbReference type="Proteomes" id="UP001307889"/>
    </source>
</evidence>
<feature type="transmembrane region" description="Helical" evidence="10">
    <location>
        <begin position="274"/>
        <end position="294"/>
    </location>
</feature>
<dbReference type="InterPro" id="IPR000595">
    <property type="entry name" value="cNMP-bd_dom"/>
</dbReference>
<keyword evidence="6" id="KW-0915">Sodium</keyword>
<reference evidence="12 13" key="1">
    <citation type="submission" date="2023-09" db="EMBL/GenBank/DDBJ databases">
        <title>Nesidiocoris tenuis whole genome shotgun sequence.</title>
        <authorList>
            <person name="Shibata T."/>
            <person name="Shimoda M."/>
            <person name="Kobayashi T."/>
            <person name="Uehara T."/>
        </authorList>
    </citation>
    <scope>NUCLEOTIDE SEQUENCE [LARGE SCALE GENOMIC DNA]</scope>
    <source>
        <strain evidence="12 13">Japan</strain>
    </source>
</reference>
<feature type="transmembrane region" description="Helical" evidence="10">
    <location>
        <begin position="409"/>
        <end position="431"/>
    </location>
</feature>
<dbReference type="Gene3D" id="2.60.120.10">
    <property type="entry name" value="Jelly Rolls"/>
    <property type="match status" value="1"/>
</dbReference>
<evidence type="ECO:0000256" key="3">
    <source>
        <dbReference type="ARBA" id="ARBA00022475"/>
    </source>
</evidence>
<keyword evidence="5 10" id="KW-1133">Transmembrane helix</keyword>
<evidence type="ECO:0000256" key="6">
    <source>
        <dbReference type="ARBA" id="ARBA00023053"/>
    </source>
</evidence>
<dbReference type="InterPro" id="IPR006153">
    <property type="entry name" value="Cation/H_exchanger_TM"/>
</dbReference>
<evidence type="ECO:0000256" key="10">
    <source>
        <dbReference type="SAM" id="Phobius"/>
    </source>
</evidence>
<keyword evidence="13" id="KW-1185">Reference proteome</keyword>